<dbReference type="InterPro" id="IPR007844">
    <property type="entry name" value="AsmA"/>
</dbReference>
<reference evidence="3" key="1">
    <citation type="submission" date="2018-06" db="EMBL/GenBank/DDBJ databases">
        <authorList>
            <person name="Zhirakovskaya E."/>
        </authorList>
    </citation>
    <scope>NUCLEOTIDE SEQUENCE</scope>
</reference>
<keyword evidence="1" id="KW-0472">Membrane</keyword>
<feature type="transmembrane region" description="Helical" evidence="1">
    <location>
        <begin position="7"/>
        <end position="29"/>
    </location>
</feature>
<keyword evidence="1" id="KW-1133">Transmembrane helix</keyword>
<proteinExistence type="predicted"/>
<dbReference type="InterPro" id="IPR052894">
    <property type="entry name" value="AsmA-related"/>
</dbReference>
<organism evidence="3">
    <name type="scientific">hydrothermal vent metagenome</name>
    <dbReference type="NCBI Taxonomy" id="652676"/>
    <lineage>
        <taxon>unclassified sequences</taxon>
        <taxon>metagenomes</taxon>
        <taxon>ecological metagenomes</taxon>
    </lineage>
</organism>
<dbReference type="Pfam" id="PF05170">
    <property type="entry name" value="AsmA"/>
    <property type="match status" value="1"/>
</dbReference>
<evidence type="ECO:0000259" key="2">
    <source>
        <dbReference type="Pfam" id="PF05170"/>
    </source>
</evidence>
<feature type="non-terminal residue" evidence="3">
    <location>
        <position position="577"/>
    </location>
</feature>
<evidence type="ECO:0000313" key="3">
    <source>
        <dbReference type="EMBL" id="VAW22119.1"/>
    </source>
</evidence>
<dbReference type="EMBL" id="UOEQ01000397">
    <property type="protein sequence ID" value="VAW22119.1"/>
    <property type="molecule type" value="Genomic_DNA"/>
</dbReference>
<feature type="domain" description="AsmA" evidence="2">
    <location>
        <begin position="7"/>
        <end position="191"/>
    </location>
</feature>
<dbReference type="PANTHER" id="PTHR30441:SF4">
    <property type="entry name" value="PROTEIN ASMA"/>
    <property type="match status" value="1"/>
</dbReference>
<dbReference type="GO" id="GO:0005886">
    <property type="term" value="C:plasma membrane"/>
    <property type="evidence" value="ECO:0007669"/>
    <property type="project" value="TreeGrafter"/>
</dbReference>
<keyword evidence="1" id="KW-0812">Transmembrane</keyword>
<name>A0A3B0UC08_9ZZZZ</name>
<evidence type="ECO:0000256" key="1">
    <source>
        <dbReference type="SAM" id="Phobius"/>
    </source>
</evidence>
<protein>
    <recommendedName>
        <fullName evidence="2">AsmA domain-containing protein</fullName>
    </recommendedName>
</protein>
<dbReference type="PANTHER" id="PTHR30441">
    <property type="entry name" value="DUF748 DOMAIN-CONTAINING PROTEIN"/>
    <property type="match status" value="1"/>
</dbReference>
<dbReference type="AlphaFoldDB" id="A0A3B0UC08"/>
<sequence length="577" mass="61284">MAVLNRLYITVGILAILVLLAGFLLPPMVDWSGYRDRLETLVESNLGTDVTIDGEMDFWLLPKPQIRLGKTILGPPSSPLIEIEAIIADLSLLDLLRDRLNVTNLELRSPIINIDIGKSGEFEIPLSLSENFNTGRVLISAIKISDANLRINDARNLQSTQIQGFDGDLNVSGINGPFRLQGSALFGGQKNNIRVSLSAISAQNEAQASLFMRADDASYTISAEGLLQFGPLAKFIGEGSVRVANLTPGEKQQDRGDSVLTGEVELSGEKLLLTSFELQPDENRVGSRLSGAAVINLGELQNFDIVVSGNVVKLAPVDIRHKSDGVPSELLNIINNLSGIYTPPIPGRLGMDIGELSVGNLSMRNVRIDAFSDGENWELGGFDAVLPGNSKFSLAGLVTKSNEGGRFDGKTTVTSPSMGALAQLWNGATVSSQLFGKTGEISSNVKLANGILTLTNAKLAMDGVAHDFAGLFELSGQRTALLSARIASVDANQSDNLISLLPEFSEGGAFLNNFPGGSVDVSLESAVLFGLDTSLAFLQMDWDEAGIRINRLGAKNIGGAQIDFSGNVVGGDDGGQM</sequence>
<dbReference type="GO" id="GO:0090313">
    <property type="term" value="P:regulation of protein targeting to membrane"/>
    <property type="evidence" value="ECO:0007669"/>
    <property type="project" value="TreeGrafter"/>
</dbReference>
<accession>A0A3B0UC08</accession>
<gene>
    <name evidence="3" type="ORF">MNBD_ALPHA11-2125</name>
</gene>